<dbReference type="PANTHER" id="PTHR30603:SF60">
    <property type="entry name" value="RNA POLYMERASE SIGMA FACTOR RPOD"/>
    <property type="match status" value="1"/>
</dbReference>
<dbReference type="InterPro" id="IPR013324">
    <property type="entry name" value="RNA_pol_sigma_r3/r4-like"/>
</dbReference>
<feature type="domain" description="HTH HARE-type" evidence="2">
    <location>
        <begin position="298"/>
        <end position="360"/>
    </location>
</feature>
<dbReference type="InterPro" id="IPR000943">
    <property type="entry name" value="RNA_pol_sigma70"/>
</dbReference>
<dbReference type="InterPro" id="IPR036388">
    <property type="entry name" value="WH-like_DNA-bd_sf"/>
</dbReference>
<dbReference type="InterPro" id="IPR007759">
    <property type="entry name" value="Asxl_HARE-HTH"/>
</dbReference>
<dbReference type="SUPFAM" id="SSF88659">
    <property type="entry name" value="Sigma3 and sigma4 domains of RNA polymerase sigma factors"/>
    <property type="match status" value="1"/>
</dbReference>
<evidence type="ECO:0000313" key="4">
    <source>
        <dbReference type="Proteomes" id="UP000231379"/>
    </source>
</evidence>
<dbReference type="InterPro" id="IPR007630">
    <property type="entry name" value="RNA_pol_sigma70_r4"/>
</dbReference>
<proteinExistence type="predicted"/>
<dbReference type="Pfam" id="PF04545">
    <property type="entry name" value="Sigma70_r4"/>
    <property type="match status" value="1"/>
</dbReference>
<dbReference type="InterPro" id="IPR038087">
    <property type="entry name" value="RNAP_delta_N_dom_sf"/>
</dbReference>
<dbReference type="Gene3D" id="1.10.10.1250">
    <property type="entry name" value="RNA polymerase, subunit delta, N-terminal domain"/>
    <property type="match status" value="1"/>
</dbReference>
<gene>
    <name evidence="3" type="ORF">COU20_03595</name>
</gene>
<comment type="caution">
    <text evidence="3">The sequence shown here is derived from an EMBL/GenBank/DDBJ whole genome shotgun (WGS) entry which is preliminary data.</text>
</comment>
<name>A0A2H0U9B6_9BACT</name>
<protein>
    <recommendedName>
        <fullName evidence="2">HTH HARE-type domain-containing protein</fullName>
    </recommendedName>
</protein>
<dbReference type="GO" id="GO:0003700">
    <property type="term" value="F:DNA-binding transcription factor activity"/>
    <property type="evidence" value="ECO:0007669"/>
    <property type="project" value="InterPro"/>
</dbReference>
<sequence>MRAPRSARSISTSCGGTRALCAIARFYHQAPPRTCAARAAMWDLRVDNAALSRIDLTRAKAPAKTTSRIKTFVIKTVKSTIAMLQFTTRSVTKELLSSLPERSRRVVAERFGLGTSARRRTLEAIGKEYGVTRERIRQIENHSLAMVRESEAYGRNMHAIDDLKRAVHELGSIVSETAALAALATSEAERNHVLFLLTVGHHFEHRPDNPDFHARWHVDPALAEAVERSLSRLHEELSAERLVPESDFVQQFVRILKEEGVRARSEEAPSRWLAIAKRIARNPLGEWGRSDSPHVRIKNTRDFAYLTLKRHGSPMHFTEVAKGIRELFDRNAHPATTHNELIKDSRFVLVGRGLYALKEWGYAPGVVREVIKNIIAEEGPLLREDIIERVKRERYVKDATIAVNLQSDAFTRGADGRYSIAS</sequence>
<evidence type="ECO:0000256" key="1">
    <source>
        <dbReference type="ARBA" id="ARBA00023163"/>
    </source>
</evidence>
<dbReference type="Proteomes" id="UP000231379">
    <property type="component" value="Unassembled WGS sequence"/>
</dbReference>
<dbReference type="AlphaFoldDB" id="A0A2H0U9B6"/>
<dbReference type="InterPro" id="IPR050239">
    <property type="entry name" value="Sigma-70_RNA_pol_init_factors"/>
</dbReference>
<dbReference type="GO" id="GO:0006352">
    <property type="term" value="P:DNA-templated transcription initiation"/>
    <property type="evidence" value="ECO:0007669"/>
    <property type="project" value="InterPro"/>
</dbReference>
<dbReference type="PROSITE" id="PS51913">
    <property type="entry name" value="HTH_HARE"/>
    <property type="match status" value="1"/>
</dbReference>
<dbReference type="PANTHER" id="PTHR30603">
    <property type="entry name" value="RNA POLYMERASE SIGMA FACTOR RPO"/>
    <property type="match status" value="1"/>
</dbReference>
<accession>A0A2H0U9B6</accession>
<dbReference type="Gene3D" id="1.10.10.10">
    <property type="entry name" value="Winged helix-like DNA-binding domain superfamily/Winged helix DNA-binding domain"/>
    <property type="match status" value="1"/>
</dbReference>
<keyword evidence="1" id="KW-0804">Transcription</keyword>
<evidence type="ECO:0000313" key="3">
    <source>
        <dbReference type="EMBL" id="PIR82276.1"/>
    </source>
</evidence>
<dbReference type="CDD" id="cd06171">
    <property type="entry name" value="Sigma70_r4"/>
    <property type="match status" value="1"/>
</dbReference>
<organism evidence="3 4">
    <name type="scientific">Candidatus Kaiserbacteria bacterium CG10_big_fil_rev_8_21_14_0_10_59_10</name>
    <dbReference type="NCBI Taxonomy" id="1974612"/>
    <lineage>
        <taxon>Bacteria</taxon>
        <taxon>Candidatus Kaiseribacteriota</taxon>
    </lineage>
</organism>
<dbReference type="EMBL" id="PFBM01000021">
    <property type="protein sequence ID" value="PIR82276.1"/>
    <property type="molecule type" value="Genomic_DNA"/>
</dbReference>
<dbReference type="PRINTS" id="PR00046">
    <property type="entry name" value="SIGMA70FCT"/>
</dbReference>
<evidence type="ECO:0000259" key="2">
    <source>
        <dbReference type="PROSITE" id="PS51913"/>
    </source>
</evidence>
<reference evidence="4" key="1">
    <citation type="submission" date="2017-09" db="EMBL/GenBank/DDBJ databases">
        <title>Depth-based differentiation of microbial function through sediment-hosted aquifers and enrichment of novel symbionts in the deep terrestrial subsurface.</title>
        <authorList>
            <person name="Probst A.J."/>
            <person name="Ladd B."/>
            <person name="Jarett J.K."/>
            <person name="Geller-Mcgrath D.E."/>
            <person name="Sieber C.M.K."/>
            <person name="Emerson J.B."/>
            <person name="Anantharaman K."/>
            <person name="Thomas B.C."/>
            <person name="Malmstrom R."/>
            <person name="Stieglmeier M."/>
            <person name="Klingl A."/>
            <person name="Woyke T."/>
            <person name="Ryan C.M."/>
            <person name="Banfield J.F."/>
        </authorList>
    </citation>
    <scope>NUCLEOTIDE SEQUENCE [LARGE SCALE GENOMIC DNA]</scope>
</reference>